<dbReference type="GO" id="GO:0004222">
    <property type="term" value="F:metalloendopeptidase activity"/>
    <property type="evidence" value="ECO:0007669"/>
    <property type="project" value="InterPro"/>
</dbReference>
<dbReference type="EC" id="3.4.-.-" evidence="9"/>
<proteinExistence type="inferred from homology"/>
<evidence type="ECO:0000256" key="4">
    <source>
        <dbReference type="ARBA" id="ARBA00022833"/>
    </source>
</evidence>
<dbReference type="Gene3D" id="1.20.140.70">
    <property type="entry name" value="Oligopeptidase f, N-terminal domain"/>
    <property type="match status" value="1"/>
</dbReference>
<feature type="domain" description="Oligopeptidase F N-terminal" evidence="8">
    <location>
        <begin position="121"/>
        <end position="187"/>
    </location>
</feature>
<keyword evidence="5 6" id="KW-0482">Metalloprotease</keyword>
<protein>
    <submittedName>
        <fullName evidence="9">M3 family oligoendopeptidase</fullName>
        <ecNumber evidence="9">3.4.-.-</ecNumber>
    </submittedName>
</protein>
<dbReference type="RefSeq" id="WP_406699395.1">
    <property type="nucleotide sequence ID" value="NZ_CP155447.1"/>
</dbReference>
<organism evidence="9">
    <name type="scientific">Singulisphaera sp. Ch08</name>
    <dbReference type="NCBI Taxonomy" id="3120278"/>
    <lineage>
        <taxon>Bacteria</taxon>
        <taxon>Pseudomonadati</taxon>
        <taxon>Planctomycetota</taxon>
        <taxon>Planctomycetia</taxon>
        <taxon>Isosphaerales</taxon>
        <taxon>Isosphaeraceae</taxon>
        <taxon>Singulisphaera</taxon>
    </lineage>
</organism>
<dbReference type="Pfam" id="PF08439">
    <property type="entry name" value="Peptidase_M3_N"/>
    <property type="match status" value="1"/>
</dbReference>
<evidence type="ECO:0000313" key="9">
    <source>
        <dbReference type="EMBL" id="XBH06545.1"/>
    </source>
</evidence>
<dbReference type="AlphaFoldDB" id="A0AAU7CNE8"/>
<dbReference type="Gene3D" id="1.10.1370.20">
    <property type="entry name" value="Oligoendopeptidase f, C-terminal domain"/>
    <property type="match status" value="1"/>
</dbReference>
<reference evidence="9" key="1">
    <citation type="submission" date="2024-05" db="EMBL/GenBank/DDBJ databases">
        <title>Planctomycetes of the genus Singulisphaera possess chitinolytic capabilities.</title>
        <authorList>
            <person name="Ivanova A."/>
        </authorList>
    </citation>
    <scope>NUCLEOTIDE SEQUENCE</scope>
    <source>
        <strain evidence="9">Ch08T</strain>
    </source>
</reference>
<dbReference type="InterPro" id="IPR013647">
    <property type="entry name" value="OligopepF_N_dom"/>
</dbReference>
<evidence type="ECO:0000256" key="1">
    <source>
        <dbReference type="ARBA" id="ARBA00022670"/>
    </source>
</evidence>
<dbReference type="Pfam" id="PF01432">
    <property type="entry name" value="Peptidase_M3"/>
    <property type="match status" value="1"/>
</dbReference>
<dbReference type="GO" id="GO:0006518">
    <property type="term" value="P:peptide metabolic process"/>
    <property type="evidence" value="ECO:0007669"/>
    <property type="project" value="TreeGrafter"/>
</dbReference>
<comment type="similarity">
    <text evidence="6">Belongs to the peptidase M3 family.</text>
</comment>
<keyword evidence="2 6" id="KW-0479">Metal-binding</keyword>
<dbReference type="InterPro" id="IPR001567">
    <property type="entry name" value="Pept_M3A_M3B_dom"/>
</dbReference>
<dbReference type="NCBIfam" id="TIGR02290">
    <property type="entry name" value="M3_fam_3"/>
    <property type="match status" value="1"/>
</dbReference>
<keyword evidence="3 6" id="KW-0378">Hydrolase</keyword>
<evidence type="ECO:0000256" key="3">
    <source>
        <dbReference type="ARBA" id="ARBA00022801"/>
    </source>
</evidence>
<keyword evidence="1 6" id="KW-0645">Protease</keyword>
<gene>
    <name evidence="9" type="ORF">V5E97_11050</name>
</gene>
<dbReference type="GO" id="GO:0006508">
    <property type="term" value="P:proteolysis"/>
    <property type="evidence" value="ECO:0007669"/>
    <property type="project" value="UniProtKB-KW"/>
</dbReference>
<dbReference type="InterPro" id="IPR011977">
    <property type="entry name" value="Pept_M3B_clade3"/>
</dbReference>
<dbReference type="CDD" id="cd09610">
    <property type="entry name" value="M3B_PepF"/>
    <property type="match status" value="1"/>
</dbReference>
<evidence type="ECO:0000256" key="2">
    <source>
        <dbReference type="ARBA" id="ARBA00022723"/>
    </source>
</evidence>
<evidence type="ECO:0000259" key="8">
    <source>
        <dbReference type="Pfam" id="PF08439"/>
    </source>
</evidence>
<name>A0AAU7CNE8_9BACT</name>
<evidence type="ECO:0000259" key="7">
    <source>
        <dbReference type="Pfam" id="PF01432"/>
    </source>
</evidence>
<dbReference type="PANTHER" id="PTHR11804:SF5">
    <property type="entry name" value="OLIGOENDOPEPTIDASE F"/>
    <property type="match status" value="1"/>
</dbReference>
<sequence>MTRSERAASSADGITWDLGDLYSGVDDSRIERDLDVALHRARAFETSYRGEIATEGGPTPTLLLAAIVELEELSEQMDRPIVYASLLHASKTDDPKHGALLARTREQRVAINKHLIFFDLELIHLPEDVVASLLKAPELARYRHYLERKQAWSPHYLGEAEEKVLEEKDVTGRAAFVRLFEETLSSLACPYEHNGQVESLSLQQVLAKLYDADREVRKAAAASLTTGLQGHSRLLTFIFNTVVLDHKSSGEIRRFSSPMASRHLANEIDDATVEALLSAAERHHGTVHRYYRLKARLLKLEDLSDYDRYAPLFSDLPGCDWPTARQTVEASYGAFSPQAGAIIREFFDKRWIDAELRPGKRSGAFSSSAVPSAHPYILMNHSDKLRDVTTLAHELGHGLHQYLSRQVGYLQCHTPLTTAETASVFGEMLTFQQLLANHPDPRTQLALLCGKIEDSFATVFRQVVLTRFEQALHQARRDQGELTTEQVNQIWMAANRPMHGDAVQLTEGYGSWWLYIGHFIRSPFYCYAYAFGELLVLALFRKYQEEGPSFVPKYLELLAAGGSDSPDRLLAKLGVNVTDPSFWELGMGLLDDMVTQAETLAEQVMKES</sequence>
<dbReference type="InterPro" id="IPR045090">
    <property type="entry name" value="Pept_M3A_M3B"/>
</dbReference>
<dbReference type="EMBL" id="CP155447">
    <property type="protein sequence ID" value="XBH06545.1"/>
    <property type="molecule type" value="Genomic_DNA"/>
</dbReference>
<keyword evidence="4 6" id="KW-0862">Zinc</keyword>
<accession>A0AAU7CNE8</accession>
<comment type="cofactor">
    <cofactor evidence="6">
        <name>Zn(2+)</name>
        <dbReference type="ChEBI" id="CHEBI:29105"/>
    </cofactor>
    <text evidence="6">Binds 1 zinc ion.</text>
</comment>
<dbReference type="PANTHER" id="PTHR11804">
    <property type="entry name" value="PROTEASE M3 THIMET OLIGOPEPTIDASE-RELATED"/>
    <property type="match status" value="1"/>
</dbReference>
<dbReference type="InterPro" id="IPR042088">
    <property type="entry name" value="OligoPept_F_C"/>
</dbReference>
<dbReference type="SUPFAM" id="SSF55486">
    <property type="entry name" value="Metalloproteases ('zincins'), catalytic domain"/>
    <property type="match status" value="1"/>
</dbReference>
<dbReference type="GO" id="GO:0046872">
    <property type="term" value="F:metal ion binding"/>
    <property type="evidence" value="ECO:0007669"/>
    <property type="project" value="UniProtKB-UniRule"/>
</dbReference>
<evidence type="ECO:0000256" key="5">
    <source>
        <dbReference type="ARBA" id="ARBA00023049"/>
    </source>
</evidence>
<feature type="domain" description="Peptidase M3A/M3B catalytic" evidence="7">
    <location>
        <begin position="345"/>
        <end position="588"/>
    </location>
</feature>
<evidence type="ECO:0000256" key="6">
    <source>
        <dbReference type="RuleBase" id="RU003435"/>
    </source>
</evidence>